<comment type="caution">
    <text evidence="2">The sequence shown here is derived from an EMBL/GenBank/DDBJ whole genome shotgun (WGS) entry which is preliminary data.</text>
</comment>
<dbReference type="Proteomes" id="UP000193136">
    <property type="component" value="Unassembled WGS sequence"/>
</dbReference>
<gene>
    <name evidence="2" type="ORF">B5V00_05550</name>
</gene>
<dbReference type="Gene3D" id="1.20.120.1490">
    <property type="match status" value="1"/>
</dbReference>
<evidence type="ECO:0000313" key="3">
    <source>
        <dbReference type="Proteomes" id="UP000193136"/>
    </source>
</evidence>
<dbReference type="AlphaFoldDB" id="A0A1X0Y8U3"/>
<organism evidence="2 3">
    <name type="scientific">Geothermobacter hydrogeniphilus</name>
    <dbReference type="NCBI Taxonomy" id="1969733"/>
    <lineage>
        <taxon>Bacteria</taxon>
        <taxon>Pseudomonadati</taxon>
        <taxon>Thermodesulfobacteriota</taxon>
        <taxon>Desulfuromonadia</taxon>
        <taxon>Desulfuromonadales</taxon>
        <taxon>Geothermobacteraceae</taxon>
        <taxon>Geothermobacter</taxon>
    </lineage>
</organism>
<feature type="chain" id="PRO_5012484847" description="LTXXQ motif family protein" evidence="1">
    <location>
        <begin position="25"/>
        <end position="198"/>
    </location>
</feature>
<evidence type="ECO:0008006" key="4">
    <source>
        <dbReference type="Google" id="ProtNLM"/>
    </source>
</evidence>
<evidence type="ECO:0000313" key="2">
    <source>
        <dbReference type="EMBL" id="ORJ61503.1"/>
    </source>
</evidence>
<reference evidence="2 3" key="1">
    <citation type="submission" date="2017-03" db="EMBL/GenBank/DDBJ databases">
        <title>Genome sequence of Geothermobacter sp. EPR-M, Deep-Sea Iron Reducer.</title>
        <authorList>
            <person name="Tully B."/>
            <person name="Savalia P."/>
            <person name="Abuyen K."/>
            <person name="Baughan C."/>
            <person name="Romero E."/>
            <person name="Ronkowski C."/>
            <person name="Torres B."/>
            <person name="Tremblay J."/>
            <person name="Trujillo A."/>
            <person name="Tyler M."/>
            <person name="Perez-Rodriguez I."/>
            <person name="Amend J."/>
        </authorList>
    </citation>
    <scope>NUCLEOTIDE SEQUENCE [LARGE SCALE GENOMIC DNA]</scope>
    <source>
        <strain evidence="2 3">EPR-M</strain>
    </source>
</reference>
<proteinExistence type="predicted"/>
<evidence type="ECO:0000256" key="1">
    <source>
        <dbReference type="SAM" id="SignalP"/>
    </source>
</evidence>
<keyword evidence="3" id="KW-1185">Reference proteome</keyword>
<dbReference type="OrthoDB" id="5405959at2"/>
<sequence>MKKTVFCSLMTILLLAFMAGPGFTKDRPGHRGPSGMDHSEADMMGMKMKGMQGMPCMMASTSPADHLDKMVCMLTGKMPMKSGKMHSMMKKEFFLDRVEELGLQKTQIQQLKDLQSACRRDNLRTATEVKISRFDLDDLLEGDWTLDAVEQLIRKIAKLEGDMKVRHLAAVKDALAVLTADQLEKLAAGDSPESLFEK</sequence>
<dbReference type="RefSeq" id="WP_085009777.1">
    <property type="nucleotide sequence ID" value="NZ_NAAD01000005.1"/>
</dbReference>
<accession>A0A1X0Y8U3</accession>
<dbReference type="STRING" id="1969733.B5V00_05550"/>
<keyword evidence="1" id="KW-0732">Signal</keyword>
<protein>
    <recommendedName>
        <fullName evidence="4">LTXXQ motif family protein</fullName>
    </recommendedName>
</protein>
<name>A0A1X0Y8U3_9BACT</name>
<dbReference type="EMBL" id="NAAD01000005">
    <property type="protein sequence ID" value="ORJ61503.1"/>
    <property type="molecule type" value="Genomic_DNA"/>
</dbReference>
<feature type="signal peptide" evidence="1">
    <location>
        <begin position="1"/>
        <end position="24"/>
    </location>
</feature>